<evidence type="ECO:0000259" key="3">
    <source>
        <dbReference type="Pfam" id="PF01031"/>
    </source>
</evidence>
<evidence type="ECO:0000256" key="2">
    <source>
        <dbReference type="ARBA" id="ARBA00023134"/>
    </source>
</evidence>
<dbReference type="Proteomes" id="UP000887564">
    <property type="component" value="Unplaced"/>
</dbReference>
<sequence>MEIDEKEMRREIQIAIRNIHGIRVGLFTPDMAFEAIVKKQIERLKEPSLKCVDLVVNELANVIRQCAECVRNGSLLRKISDSVEPTTLDHAEAKASSAQTKKNLGNQVIRKGWLSVHNISFVRGSKDCWFEKEKKYMLPLDGIKLRDLEAGFMSRQHKFALFYPDGKLVVSY</sequence>
<dbReference type="GO" id="GO:0005874">
    <property type="term" value="C:microtubule"/>
    <property type="evidence" value="ECO:0007669"/>
    <property type="project" value="TreeGrafter"/>
</dbReference>
<evidence type="ECO:0000313" key="5">
    <source>
        <dbReference type="WBParaSite" id="PEQ_0000675701-mRNA-1"/>
    </source>
</evidence>
<name>A0A914RJW9_PAREQ</name>
<dbReference type="GO" id="GO:0005886">
    <property type="term" value="C:plasma membrane"/>
    <property type="evidence" value="ECO:0007669"/>
    <property type="project" value="TreeGrafter"/>
</dbReference>
<dbReference type="WBParaSite" id="PEQ_0000675701-mRNA-1">
    <property type="protein sequence ID" value="PEQ_0000675701-mRNA-1"/>
    <property type="gene ID" value="PEQ_0000675701"/>
</dbReference>
<keyword evidence="4" id="KW-1185">Reference proteome</keyword>
<dbReference type="InterPro" id="IPR000375">
    <property type="entry name" value="Dynamin_stalk"/>
</dbReference>
<evidence type="ECO:0000313" key="4">
    <source>
        <dbReference type="Proteomes" id="UP000887564"/>
    </source>
</evidence>
<keyword evidence="1" id="KW-0547">Nucleotide-binding</keyword>
<dbReference type="Pfam" id="PF01031">
    <property type="entry name" value="Dynamin_M"/>
    <property type="match status" value="1"/>
</dbReference>
<dbReference type="GO" id="GO:0098793">
    <property type="term" value="C:presynapse"/>
    <property type="evidence" value="ECO:0007669"/>
    <property type="project" value="GOC"/>
</dbReference>
<protein>
    <submittedName>
        <fullName evidence="5">Dynamin stalk domain-containing protein</fullName>
    </submittedName>
</protein>
<dbReference type="PANTHER" id="PTHR11566:SF212">
    <property type="entry name" value="DYNAMIN"/>
    <property type="match status" value="1"/>
</dbReference>
<accession>A0A914RJW9</accession>
<dbReference type="PANTHER" id="PTHR11566">
    <property type="entry name" value="DYNAMIN"/>
    <property type="match status" value="1"/>
</dbReference>
<evidence type="ECO:0000256" key="1">
    <source>
        <dbReference type="ARBA" id="ARBA00022741"/>
    </source>
</evidence>
<dbReference type="GO" id="GO:0008017">
    <property type="term" value="F:microtubule binding"/>
    <property type="evidence" value="ECO:0007669"/>
    <property type="project" value="TreeGrafter"/>
</dbReference>
<dbReference type="GO" id="GO:0031623">
    <property type="term" value="P:receptor internalization"/>
    <property type="evidence" value="ECO:0007669"/>
    <property type="project" value="TreeGrafter"/>
</dbReference>
<feature type="domain" description="Dynamin stalk" evidence="3">
    <location>
        <begin position="4"/>
        <end position="84"/>
    </location>
</feature>
<dbReference type="InterPro" id="IPR011993">
    <property type="entry name" value="PH-like_dom_sf"/>
</dbReference>
<dbReference type="GO" id="GO:0016185">
    <property type="term" value="P:synaptic vesicle budding from presynaptic endocytic zone membrane"/>
    <property type="evidence" value="ECO:0007669"/>
    <property type="project" value="TreeGrafter"/>
</dbReference>
<dbReference type="InterPro" id="IPR022812">
    <property type="entry name" value="Dynamin"/>
</dbReference>
<keyword evidence="2" id="KW-0342">GTP-binding</keyword>
<dbReference type="SUPFAM" id="SSF50729">
    <property type="entry name" value="PH domain-like"/>
    <property type="match status" value="1"/>
</dbReference>
<reference evidence="5" key="1">
    <citation type="submission" date="2022-11" db="UniProtKB">
        <authorList>
            <consortium name="WormBaseParasite"/>
        </authorList>
    </citation>
    <scope>IDENTIFICATION</scope>
</reference>
<dbReference type="GO" id="GO:0003924">
    <property type="term" value="F:GTPase activity"/>
    <property type="evidence" value="ECO:0007669"/>
    <property type="project" value="TreeGrafter"/>
</dbReference>
<organism evidence="4 5">
    <name type="scientific">Parascaris equorum</name>
    <name type="common">Equine roundworm</name>
    <dbReference type="NCBI Taxonomy" id="6256"/>
    <lineage>
        <taxon>Eukaryota</taxon>
        <taxon>Metazoa</taxon>
        <taxon>Ecdysozoa</taxon>
        <taxon>Nematoda</taxon>
        <taxon>Chromadorea</taxon>
        <taxon>Rhabditida</taxon>
        <taxon>Spirurina</taxon>
        <taxon>Ascaridomorpha</taxon>
        <taxon>Ascaridoidea</taxon>
        <taxon>Ascarididae</taxon>
        <taxon>Parascaris</taxon>
    </lineage>
</organism>
<dbReference type="Gene3D" id="2.30.29.30">
    <property type="entry name" value="Pleckstrin-homology domain (PH domain)/Phosphotyrosine-binding domain (PTB)"/>
    <property type="match status" value="1"/>
</dbReference>
<dbReference type="GO" id="GO:0005525">
    <property type="term" value="F:GTP binding"/>
    <property type="evidence" value="ECO:0007669"/>
    <property type="project" value="UniProtKB-KW"/>
</dbReference>
<dbReference type="Gene3D" id="1.20.120.1240">
    <property type="entry name" value="Dynamin, middle domain"/>
    <property type="match status" value="1"/>
</dbReference>
<dbReference type="AlphaFoldDB" id="A0A914RJW9"/>
<proteinExistence type="predicted"/>
<dbReference type="GO" id="GO:0005737">
    <property type="term" value="C:cytoplasm"/>
    <property type="evidence" value="ECO:0007669"/>
    <property type="project" value="TreeGrafter"/>
</dbReference>